<protein>
    <submittedName>
        <fullName evidence="2">Uncharacterized protein</fullName>
    </submittedName>
</protein>
<gene>
    <name evidence="2" type="ORF">FWK35_00034128</name>
</gene>
<keyword evidence="3" id="KW-1185">Reference proteome</keyword>
<evidence type="ECO:0000313" key="2">
    <source>
        <dbReference type="EMBL" id="KAF0718836.1"/>
    </source>
</evidence>
<sequence>MSVPILLLWIITIKSMIRVAYTSGSQPTSRNCYQPYKNWTHFGCTLFSNQQRPSTYTQYNLCQTRVTIKHILEKCPIYKPTPTSPHNIKETLDEGQTSNIIKSITKYNLINKI</sequence>
<dbReference type="EMBL" id="VUJU01009631">
    <property type="protein sequence ID" value="KAF0718836.1"/>
    <property type="molecule type" value="Genomic_DNA"/>
</dbReference>
<feature type="signal peptide" evidence="1">
    <location>
        <begin position="1"/>
        <end position="22"/>
    </location>
</feature>
<dbReference type="AlphaFoldDB" id="A0A6G0W3X9"/>
<organism evidence="2 3">
    <name type="scientific">Aphis craccivora</name>
    <name type="common">Cowpea aphid</name>
    <dbReference type="NCBI Taxonomy" id="307492"/>
    <lineage>
        <taxon>Eukaryota</taxon>
        <taxon>Metazoa</taxon>
        <taxon>Ecdysozoa</taxon>
        <taxon>Arthropoda</taxon>
        <taxon>Hexapoda</taxon>
        <taxon>Insecta</taxon>
        <taxon>Pterygota</taxon>
        <taxon>Neoptera</taxon>
        <taxon>Paraneoptera</taxon>
        <taxon>Hemiptera</taxon>
        <taxon>Sternorrhyncha</taxon>
        <taxon>Aphidomorpha</taxon>
        <taxon>Aphidoidea</taxon>
        <taxon>Aphididae</taxon>
        <taxon>Aphidini</taxon>
        <taxon>Aphis</taxon>
        <taxon>Aphis</taxon>
    </lineage>
</organism>
<dbReference type="OrthoDB" id="6621833at2759"/>
<name>A0A6G0W3X9_APHCR</name>
<proteinExistence type="predicted"/>
<keyword evidence="1" id="KW-0732">Signal</keyword>
<feature type="chain" id="PRO_5026017436" evidence="1">
    <location>
        <begin position="23"/>
        <end position="113"/>
    </location>
</feature>
<comment type="caution">
    <text evidence="2">The sequence shown here is derived from an EMBL/GenBank/DDBJ whole genome shotgun (WGS) entry which is preliminary data.</text>
</comment>
<reference evidence="2 3" key="1">
    <citation type="submission" date="2019-08" db="EMBL/GenBank/DDBJ databases">
        <title>Whole genome of Aphis craccivora.</title>
        <authorList>
            <person name="Voronova N.V."/>
            <person name="Shulinski R.S."/>
            <person name="Bandarenka Y.V."/>
            <person name="Zhorov D.G."/>
            <person name="Warner D."/>
        </authorList>
    </citation>
    <scope>NUCLEOTIDE SEQUENCE [LARGE SCALE GENOMIC DNA]</scope>
    <source>
        <strain evidence="2">180601</strain>
        <tissue evidence="2">Whole Body</tissue>
    </source>
</reference>
<evidence type="ECO:0000313" key="3">
    <source>
        <dbReference type="Proteomes" id="UP000478052"/>
    </source>
</evidence>
<evidence type="ECO:0000256" key="1">
    <source>
        <dbReference type="SAM" id="SignalP"/>
    </source>
</evidence>
<accession>A0A6G0W3X9</accession>
<dbReference type="Proteomes" id="UP000478052">
    <property type="component" value="Unassembled WGS sequence"/>
</dbReference>